<gene>
    <name evidence="1" type="ORF">CT19425_80047</name>
</gene>
<name>A0A375IGJ9_9BURK</name>
<reference evidence="1 2" key="1">
    <citation type="submission" date="2018-01" db="EMBL/GenBank/DDBJ databases">
        <authorList>
            <person name="Gaut B.S."/>
            <person name="Morton B.R."/>
            <person name="Clegg M.T."/>
            <person name="Duvall M.R."/>
        </authorList>
    </citation>
    <scope>NUCLEOTIDE SEQUENCE [LARGE SCALE GENOMIC DNA]</scope>
    <source>
        <strain evidence="1">Cupriavidus taiwanensis LMG 19425</strain>
    </source>
</reference>
<organism evidence="1 2">
    <name type="scientific">Cupriavidus taiwanensis</name>
    <dbReference type="NCBI Taxonomy" id="164546"/>
    <lineage>
        <taxon>Bacteria</taxon>
        <taxon>Pseudomonadati</taxon>
        <taxon>Pseudomonadota</taxon>
        <taxon>Betaproteobacteria</taxon>
        <taxon>Burkholderiales</taxon>
        <taxon>Burkholderiaceae</taxon>
        <taxon>Cupriavidus</taxon>
    </lineage>
</organism>
<evidence type="ECO:0000313" key="1">
    <source>
        <dbReference type="EMBL" id="SPK72669.1"/>
    </source>
</evidence>
<evidence type="ECO:0000313" key="2">
    <source>
        <dbReference type="Proteomes" id="UP000255505"/>
    </source>
</evidence>
<proteinExistence type="predicted"/>
<protein>
    <submittedName>
        <fullName evidence="1">Uncharacterized protein</fullName>
    </submittedName>
</protein>
<dbReference type="AlphaFoldDB" id="A0A375IGJ9"/>
<dbReference type="EMBL" id="LT991976">
    <property type="protein sequence ID" value="SPK72669.1"/>
    <property type="molecule type" value="Genomic_DNA"/>
</dbReference>
<sequence length="67" mass="7180">MQDGECRIAPCGKHLHKVFGVGLAQGEAIEQALSLQLLESLLVLAQWKSEQVTADLRAVCLPPGLQA</sequence>
<dbReference type="Proteomes" id="UP000255505">
    <property type="component" value="Chromosome I"/>
</dbReference>
<accession>A0A375IGJ9</accession>